<reference evidence="3 4" key="1">
    <citation type="journal article" date="2011" name="Stand. Genomic Sci.">
        <title>Complete genome sequence of Haliscomenobacter hydrossis type strain (O).</title>
        <authorList>
            <consortium name="US DOE Joint Genome Institute (JGI-PGF)"/>
            <person name="Daligault H."/>
            <person name="Lapidus A."/>
            <person name="Zeytun A."/>
            <person name="Nolan M."/>
            <person name="Lucas S."/>
            <person name="Del Rio T.G."/>
            <person name="Tice H."/>
            <person name="Cheng J.F."/>
            <person name="Tapia R."/>
            <person name="Han C."/>
            <person name="Goodwin L."/>
            <person name="Pitluck S."/>
            <person name="Liolios K."/>
            <person name="Pagani I."/>
            <person name="Ivanova N."/>
            <person name="Huntemann M."/>
            <person name="Mavromatis K."/>
            <person name="Mikhailova N."/>
            <person name="Pati A."/>
            <person name="Chen A."/>
            <person name="Palaniappan K."/>
            <person name="Land M."/>
            <person name="Hauser L."/>
            <person name="Brambilla E.M."/>
            <person name="Rohde M."/>
            <person name="Verbarg S."/>
            <person name="Goker M."/>
            <person name="Bristow J."/>
            <person name="Eisen J.A."/>
            <person name="Markowitz V."/>
            <person name="Hugenholtz P."/>
            <person name="Kyrpides N.C."/>
            <person name="Klenk H.P."/>
            <person name="Woyke T."/>
        </authorList>
    </citation>
    <scope>NUCLEOTIDE SEQUENCE [LARGE SCALE GENOMIC DNA]</scope>
    <source>
        <strain evidence="4">ATCC 27775 / DSM 1100 / LMG 10767 / O</strain>
    </source>
</reference>
<feature type="transmembrane region" description="Helical" evidence="1">
    <location>
        <begin position="6"/>
        <end position="28"/>
    </location>
</feature>
<feature type="transmembrane region" description="Helical" evidence="1">
    <location>
        <begin position="35"/>
        <end position="54"/>
    </location>
</feature>
<feature type="transmembrane region" description="Helical" evidence="1">
    <location>
        <begin position="91"/>
        <end position="110"/>
    </location>
</feature>
<feature type="transmembrane region" description="Helical" evidence="1">
    <location>
        <begin position="117"/>
        <end position="140"/>
    </location>
</feature>
<dbReference type="HOGENOM" id="CLU_044208_7_2_10"/>
<dbReference type="RefSeq" id="WP_013766616.1">
    <property type="nucleotide sequence ID" value="NC_015510.1"/>
</dbReference>
<evidence type="ECO:0000259" key="2">
    <source>
        <dbReference type="Pfam" id="PF09335"/>
    </source>
</evidence>
<keyword evidence="1" id="KW-1133">Transmembrane helix</keyword>
<name>F4L5W8_HALH1</name>
<dbReference type="EMBL" id="CP002691">
    <property type="protein sequence ID" value="AEE52078.1"/>
    <property type="molecule type" value="Genomic_DNA"/>
</dbReference>
<dbReference type="KEGG" id="hhy:Halhy_4233"/>
<dbReference type="eggNOG" id="COG0586">
    <property type="taxonomic scope" value="Bacteria"/>
</dbReference>
<dbReference type="Proteomes" id="UP000008461">
    <property type="component" value="Chromosome"/>
</dbReference>
<keyword evidence="4" id="KW-1185">Reference proteome</keyword>
<proteinExistence type="predicted"/>
<dbReference type="AlphaFoldDB" id="F4L5W8"/>
<evidence type="ECO:0000256" key="1">
    <source>
        <dbReference type="SAM" id="Phobius"/>
    </source>
</evidence>
<dbReference type="InterPro" id="IPR051311">
    <property type="entry name" value="DedA_domain"/>
</dbReference>
<keyword evidence="1" id="KW-0812">Transmembrane</keyword>
<dbReference type="PANTHER" id="PTHR42709">
    <property type="entry name" value="ALKALINE PHOSPHATASE LIKE PROTEIN"/>
    <property type="match status" value="1"/>
</dbReference>
<protein>
    <submittedName>
        <fullName evidence="3">SNARE associated Golgi protein-like protein</fullName>
    </submittedName>
</protein>
<feature type="domain" description="VTT" evidence="2">
    <location>
        <begin position="27"/>
        <end position="137"/>
    </location>
</feature>
<feature type="transmembrane region" description="Helical" evidence="1">
    <location>
        <begin position="152"/>
        <end position="173"/>
    </location>
</feature>
<dbReference type="PANTHER" id="PTHR42709:SF2">
    <property type="entry name" value="INNER MEMBRANE PROTEIN YOHD"/>
    <property type="match status" value="1"/>
</dbReference>
<dbReference type="Pfam" id="PF09335">
    <property type="entry name" value="VTT_dom"/>
    <property type="match status" value="1"/>
</dbReference>
<gene>
    <name evidence="3" type="ordered locus">Halhy_4233</name>
</gene>
<accession>F4L5W8</accession>
<dbReference type="InterPro" id="IPR032816">
    <property type="entry name" value="VTT_dom"/>
</dbReference>
<dbReference type="GO" id="GO:0005886">
    <property type="term" value="C:plasma membrane"/>
    <property type="evidence" value="ECO:0007669"/>
    <property type="project" value="TreeGrafter"/>
</dbReference>
<reference key="2">
    <citation type="submission" date="2011-04" db="EMBL/GenBank/DDBJ databases">
        <title>Complete sequence of chromosome of Haliscomenobacter hydrossis DSM 1100.</title>
        <authorList>
            <consortium name="US DOE Joint Genome Institute (JGI-PGF)"/>
            <person name="Lucas S."/>
            <person name="Han J."/>
            <person name="Lapidus A."/>
            <person name="Bruce D."/>
            <person name="Goodwin L."/>
            <person name="Pitluck S."/>
            <person name="Peters L."/>
            <person name="Kyrpides N."/>
            <person name="Mavromatis K."/>
            <person name="Ivanova N."/>
            <person name="Ovchinnikova G."/>
            <person name="Pagani I."/>
            <person name="Daligault H."/>
            <person name="Detter J.C."/>
            <person name="Han C."/>
            <person name="Land M."/>
            <person name="Hauser L."/>
            <person name="Markowitz V."/>
            <person name="Cheng J.-F."/>
            <person name="Hugenholtz P."/>
            <person name="Woyke T."/>
            <person name="Wu D."/>
            <person name="Verbarg S."/>
            <person name="Frueling A."/>
            <person name="Brambilla E."/>
            <person name="Klenk H.-P."/>
            <person name="Eisen J.A."/>
        </authorList>
    </citation>
    <scope>NUCLEOTIDE SEQUENCE</scope>
    <source>
        <strain>DSM 1100</strain>
    </source>
</reference>
<sequence>MNPIGYLGIFVGAFLEGEVVYISAIQAARAGYIDFYGAIATFFLGTFFTDWFYFLTGRKQGRRYLERSEKLQRKAAQIDQLMDKHGTLLLLSYRFIYGFRIVLPLLFGVSKLSLKRFLWFSLLSTSIWMTVYGWIGYYFTTWLLEQLKSGNVVIGVLVVAGLIGIIFWAKGFIIKREY</sequence>
<evidence type="ECO:0000313" key="3">
    <source>
        <dbReference type="EMBL" id="AEE52078.1"/>
    </source>
</evidence>
<dbReference type="STRING" id="760192.Halhy_4233"/>
<evidence type="ECO:0000313" key="4">
    <source>
        <dbReference type="Proteomes" id="UP000008461"/>
    </source>
</evidence>
<keyword evidence="1" id="KW-0472">Membrane</keyword>
<organism evidence="3 4">
    <name type="scientific">Haliscomenobacter hydrossis (strain ATCC 27775 / DSM 1100 / LMG 10767 / O)</name>
    <dbReference type="NCBI Taxonomy" id="760192"/>
    <lineage>
        <taxon>Bacteria</taxon>
        <taxon>Pseudomonadati</taxon>
        <taxon>Bacteroidota</taxon>
        <taxon>Saprospiria</taxon>
        <taxon>Saprospirales</taxon>
        <taxon>Haliscomenobacteraceae</taxon>
        <taxon>Haliscomenobacter</taxon>
    </lineage>
</organism>